<organism evidence="3 4">
    <name type="scientific">Pedobacter flavus</name>
    <dbReference type="NCBI Taxonomy" id="3113906"/>
    <lineage>
        <taxon>Bacteria</taxon>
        <taxon>Pseudomonadati</taxon>
        <taxon>Bacteroidota</taxon>
        <taxon>Sphingobacteriia</taxon>
        <taxon>Sphingobacteriales</taxon>
        <taxon>Sphingobacteriaceae</taxon>
        <taxon>Pedobacter</taxon>
    </lineage>
</organism>
<dbReference type="InterPro" id="IPR036237">
    <property type="entry name" value="Xyl_isomerase-like_sf"/>
</dbReference>
<reference evidence="3 4" key="1">
    <citation type="submission" date="2024-01" db="EMBL/GenBank/DDBJ databases">
        <title>Pedobacter sp. nov., isolated from oil-contaminated soil.</title>
        <authorList>
            <person name="Le N.T.T."/>
        </authorList>
    </citation>
    <scope>NUCLEOTIDE SEQUENCE [LARGE SCALE GENOMIC DNA]</scope>
    <source>
        <strain evidence="3 4">VNH31</strain>
    </source>
</reference>
<feature type="signal peptide" evidence="1">
    <location>
        <begin position="1"/>
        <end position="26"/>
    </location>
</feature>
<dbReference type="InterPro" id="IPR050312">
    <property type="entry name" value="IolE/XylAMocC-like"/>
</dbReference>
<dbReference type="PANTHER" id="PTHR12110:SF41">
    <property type="entry name" value="INOSOSE DEHYDRATASE"/>
    <property type="match status" value="1"/>
</dbReference>
<dbReference type="RefSeq" id="WP_330145767.1">
    <property type="nucleotide sequence ID" value="NZ_JAZDQU010000001.1"/>
</dbReference>
<comment type="caution">
    <text evidence="3">The sequence shown here is derived from an EMBL/GenBank/DDBJ whole genome shotgun (WGS) entry which is preliminary data.</text>
</comment>
<dbReference type="PANTHER" id="PTHR12110">
    <property type="entry name" value="HYDROXYPYRUVATE ISOMERASE"/>
    <property type="match status" value="1"/>
</dbReference>
<feature type="chain" id="PRO_5047141778" evidence="1">
    <location>
        <begin position="27"/>
        <end position="288"/>
    </location>
</feature>
<dbReference type="EMBL" id="JAZDQU010000001">
    <property type="protein sequence ID" value="MEE1884858.1"/>
    <property type="molecule type" value="Genomic_DNA"/>
</dbReference>
<dbReference type="Proteomes" id="UP001337681">
    <property type="component" value="Unassembled WGS sequence"/>
</dbReference>
<evidence type="ECO:0000256" key="1">
    <source>
        <dbReference type="SAM" id="SignalP"/>
    </source>
</evidence>
<dbReference type="SUPFAM" id="SSF51658">
    <property type="entry name" value="Xylose isomerase-like"/>
    <property type="match status" value="1"/>
</dbReference>
<sequence>MHRRSFIKNVSLLSAGMVSLPFWAKAAPKNMVGLQLYTVRDVIGKDIKNIIAKASQIGYRVVETFDYSPNNKFFGLTAKEFSTLLKDYGMIAPSNHLGVDTLFKNGSLTEIERFIEASADLKSTYITIPYLDYRYRKTADDYKRHANTFNKAGELCNKAGMKLAYHNHEFEFKKFGDLSGLEILLSETDPNLMHFELDIYWAARSNVNPIGFIRKHKGRFPLWHVKDMSKTNIDHNTEIGNGTIDFVSLFKEAKNSGLKHAFVEQETNYVPDPMGSIKTSLDYLKKIV</sequence>
<protein>
    <submittedName>
        <fullName evidence="3">Sugar phosphate isomerase/epimerase</fullName>
    </submittedName>
</protein>
<keyword evidence="4" id="KW-1185">Reference proteome</keyword>
<keyword evidence="1" id="KW-0732">Signal</keyword>
<dbReference type="InterPro" id="IPR013022">
    <property type="entry name" value="Xyl_isomerase-like_TIM-brl"/>
</dbReference>
<proteinExistence type="predicted"/>
<dbReference type="Pfam" id="PF01261">
    <property type="entry name" value="AP_endonuc_2"/>
    <property type="match status" value="1"/>
</dbReference>
<dbReference type="Gene3D" id="3.20.20.150">
    <property type="entry name" value="Divalent-metal-dependent TIM barrel enzymes"/>
    <property type="match status" value="1"/>
</dbReference>
<keyword evidence="3" id="KW-0413">Isomerase</keyword>
<gene>
    <name evidence="3" type="ORF">VRU49_05415</name>
</gene>
<name>A0ABU7H1G4_9SPHI</name>
<evidence type="ECO:0000259" key="2">
    <source>
        <dbReference type="Pfam" id="PF01261"/>
    </source>
</evidence>
<feature type="domain" description="Xylose isomerase-like TIM barrel" evidence="2">
    <location>
        <begin position="51"/>
        <end position="286"/>
    </location>
</feature>
<evidence type="ECO:0000313" key="3">
    <source>
        <dbReference type="EMBL" id="MEE1884858.1"/>
    </source>
</evidence>
<evidence type="ECO:0000313" key="4">
    <source>
        <dbReference type="Proteomes" id="UP001337681"/>
    </source>
</evidence>
<dbReference type="GO" id="GO:0016853">
    <property type="term" value="F:isomerase activity"/>
    <property type="evidence" value="ECO:0007669"/>
    <property type="project" value="UniProtKB-KW"/>
</dbReference>
<accession>A0ABU7H1G4</accession>